<comment type="similarity">
    <text evidence="1 3">Belongs to the short-chain dehydrogenases/reductases (SDR) family.</text>
</comment>
<protein>
    <submittedName>
        <fullName evidence="4">SDR family NAD(P)-dependent oxidoreductase</fullName>
    </submittedName>
</protein>
<evidence type="ECO:0000313" key="5">
    <source>
        <dbReference type="Proteomes" id="UP001500831"/>
    </source>
</evidence>
<reference evidence="4 5" key="1">
    <citation type="journal article" date="2019" name="Int. J. Syst. Evol. Microbiol.">
        <title>The Global Catalogue of Microorganisms (GCM) 10K type strain sequencing project: providing services to taxonomists for standard genome sequencing and annotation.</title>
        <authorList>
            <consortium name="The Broad Institute Genomics Platform"/>
            <consortium name="The Broad Institute Genome Sequencing Center for Infectious Disease"/>
            <person name="Wu L."/>
            <person name="Ma J."/>
        </authorList>
    </citation>
    <scope>NUCLEOTIDE SEQUENCE [LARGE SCALE GENOMIC DNA]</scope>
    <source>
        <strain evidence="4 5">JCM 6242</strain>
    </source>
</reference>
<dbReference type="InterPro" id="IPR036291">
    <property type="entry name" value="NAD(P)-bd_dom_sf"/>
</dbReference>
<dbReference type="PANTHER" id="PTHR43180">
    <property type="entry name" value="3-OXOACYL-(ACYL-CARRIER-PROTEIN) REDUCTASE (AFU_ORTHOLOGUE AFUA_6G11210)"/>
    <property type="match status" value="1"/>
</dbReference>
<keyword evidence="2" id="KW-0560">Oxidoreductase</keyword>
<dbReference type="EMBL" id="BAAAVI010000001">
    <property type="protein sequence ID" value="GAA2845764.1"/>
    <property type="molecule type" value="Genomic_DNA"/>
</dbReference>
<dbReference type="Proteomes" id="UP001500831">
    <property type="component" value="Unassembled WGS sequence"/>
</dbReference>
<dbReference type="InterPro" id="IPR002347">
    <property type="entry name" value="SDR_fam"/>
</dbReference>
<dbReference type="SUPFAM" id="SSF51735">
    <property type="entry name" value="NAD(P)-binding Rossmann-fold domains"/>
    <property type="match status" value="1"/>
</dbReference>
<evidence type="ECO:0000256" key="3">
    <source>
        <dbReference type="RuleBase" id="RU000363"/>
    </source>
</evidence>
<evidence type="ECO:0000256" key="1">
    <source>
        <dbReference type="ARBA" id="ARBA00006484"/>
    </source>
</evidence>
<gene>
    <name evidence="4" type="ORF">GCM10010517_02280</name>
</gene>
<name>A0ABN3VP08_9ACTN</name>
<comment type="caution">
    <text evidence="4">The sequence shown here is derived from an EMBL/GenBank/DDBJ whole genome shotgun (WGS) entry which is preliminary data.</text>
</comment>
<dbReference type="PRINTS" id="PR00080">
    <property type="entry name" value="SDRFAMILY"/>
</dbReference>
<dbReference type="Gene3D" id="3.40.50.720">
    <property type="entry name" value="NAD(P)-binding Rossmann-like Domain"/>
    <property type="match status" value="1"/>
</dbReference>
<dbReference type="PANTHER" id="PTHR43180:SF33">
    <property type="entry name" value="15-HYDROXYPROSTAGLANDIN DEHYDROGENASE [NAD(+)]-LIKE"/>
    <property type="match status" value="1"/>
</dbReference>
<proteinExistence type="inferred from homology"/>
<dbReference type="Pfam" id="PF00106">
    <property type="entry name" value="adh_short"/>
    <property type="match status" value="1"/>
</dbReference>
<accession>A0ABN3VP08</accession>
<sequence length="288" mass="28900">MSTEQTGAERAGAAGGLAAGGAGLLSGLGARLPEGAVNTVRSDRLAGKVALVTGGGNGIGAGVARRLAAGGARLVLADVDDAAGKALAGELGATYVHCDVSRLEDNEAAVATAVERYGRLDLAFLNAGIASGCGLGEDFDIRRYRLAMGVNLDGVVFGAHAAIPALLAAGGGTIVATASMAGIVGIPSDPIYAANKHAVVGLVRSLAQDLQPHGIAVQGLCPSFADTAILGEGKATLEQIGFPILDVETVVDAFFRLLDSGGTGECWFVIPGRESEPFAFRRAPGPRV</sequence>
<organism evidence="4 5">
    <name type="scientific">Streptosporangium fragile</name>
    <dbReference type="NCBI Taxonomy" id="46186"/>
    <lineage>
        <taxon>Bacteria</taxon>
        <taxon>Bacillati</taxon>
        <taxon>Actinomycetota</taxon>
        <taxon>Actinomycetes</taxon>
        <taxon>Streptosporangiales</taxon>
        <taxon>Streptosporangiaceae</taxon>
        <taxon>Streptosporangium</taxon>
    </lineage>
</organism>
<evidence type="ECO:0000256" key="2">
    <source>
        <dbReference type="ARBA" id="ARBA00023002"/>
    </source>
</evidence>
<dbReference type="PRINTS" id="PR00081">
    <property type="entry name" value="GDHRDH"/>
</dbReference>
<keyword evidence="5" id="KW-1185">Reference proteome</keyword>
<evidence type="ECO:0000313" key="4">
    <source>
        <dbReference type="EMBL" id="GAA2845764.1"/>
    </source>
</evidence>
<dbReference type="RefSeq" id="WP_344966795.1">
    <property type="nucleotide sequence ID" value="NZ_BAAAVI010000001.1"/>
</dbReference>